<organism evidence="2 3">
    <name type="scientific">Sphingomonas panacisoli</name>
    <dbReference type="NCBI Taxonomy" id="1813879"/>
    <lineage>
        <taxon>Bacteria</taxon>
        <taxon>Pseudomonadati</taxon>
        <taxon>Pseudomonadota</taxon>
        <taxon>Alphaproteobacteria</taxon>
        <taxon>Sphingomonadales</taxon>
        <taxon>Sphingomonadaceae</taxon>
        <taxon>Sphingomonas</taxon>
    </lineage>
</organism>
<dbReference type="Proteomes" id="UP000315673">
    <property type="component" value="Chromosome"/>
</dbReference>
<gene>
    <name evidence="2" type="ORF">FPZ24_01440</name>
</gene>
<evidence type="ECO:0000313" key="2">
    <source>
        <dbReference type="EMBL" id="QDZ06299.1"/>
    </source>
</evidence>
<accession>A0A5B8LEG6</accession>
<dbReference type="EMBL" id="CP042306">
    <property type="protein sequence ID" value="QDZ06299.1"/>
    <property type="molecule type" value="Genomic_DNA"/>
</dbReference>
<keyword evidence="3" id="KW-1185">Reference proteome</keyword>
<protein>
    <submittedName>
        <fullName evidence="2">Uncharacterized protein</fullName>
    </submittedName>
</protein>
<evidence type="ECO:0000313" key="3">
    <source>
        <dbReference type="Proteomes" id="UP000315673"/>
    </source>
</evidence>
<name>A0A5B8LEG6_9SPHN</name>
<dbReference type="OrthoDB" id="7569823at2"/>
<sequence length="109" mass="12370">MKKLTVILAGLGMAAATLPSVASAAPWTSISQRQANLSQRIDQGVRSGALDRREAFQLKSQLRDVVGLEYRYARSGGRIDMRERADLDRRYDAISAQVKFEKHDRQHRW</sequence>
<dbReference type="AlphaFoldDB" id="A0A5B8LEG6"/>
<proteinExistence type="predicted"/>
<feature type="chain" id="PRO_5022922058" evidence="1">
    <location>
        <begin position="25"/>
        <end position="109"/>
    </location>
</feature>
<evidence type="ECO:0000256" key="1">
    <source>
        <dbReference type="SAM" id="SignalP"/>
    </source>
</evidence>
<dbReference type="KEGG" id="spai:FPZ24_01440"/>
<feature type="signal peptide" evidence="1">
    <location>
        <begin position="1"/>
        <end position="24"/>
    </location>
</feature>
<dbReference type="RefSeq" id="WP_146569383.1">
    <property type="nucleotide sequence ID" value="NZ_CP042306.1"/>
</dbReference>
<reference evidence="2 3" key="1">
    <citation type="submission" date="2019-07" db="EMBL/GenBank/DDBJ databases">
        <title>Full genome sequence of Sphingomonas sp. 4R-6-7(HKS19).</title>
        <authorList>
            <person name="Im W.-T."/>
        </authorList>
    </citation>
    <scope>NUCLEOTIDE SEQUENCE [LARGE SCALE GENOMIC DNA]</scope>
    <source>
        <strain evidence="2 3">HKS19</strain>
    </source>
</reference>
<keyword evidence="1" id="KW-0732">Signal</keyword>